<dbReference type="CDD" id="cd09272">
    <property type="entry name" value="RNase_HI_RT_Ty1"/>
    <property type="match status" value="1"/>
</dbReference>
<protein>
    <submittedName>
        <fullName evidence="1">Copia protein</fullName>
    </submittedName>
</protein>
<feature type="non-terminal residue" evidence="1">
    <location>
        <position position="76"/>
    </location>
</feature>
<gene>
    <name evidence="1" type="primary">GIP</name>
    <name evidence="1" type="ORF">CR513_60226</name>
</gene>
<evidence type="ECO:0000313" key="1">
    <source>
        <dbReference type="EMBL" id="RDX61537.1"/>
    </source>
</evidence>
<dbReference type="PANTHER" id="PTHR11439">
    <property type="entry name" value="GAG-POL-RELATED RETROTRANSPOSON"/>
    <property type="match status" value="1"/>
</dbReference>
<reference evidence="1" key="1">
    <citation type="submission" date="2018-05" db="EMBL/GenBank/DDBJ databases">
        <title>Draft genome of Mucuna pruriens seed.</title>
        <authorList>
            <person name="Nnadi N.E."/>
            <person name="Vos R."/>
            <person name="Hasami M.H."/>
            <person name="Devisetty U.K."/>
            <person name="Aguiy J.C."/>
        </authorList>
    </citation>
    <scope>NUCLEOTIDE SEQUENCE [LARGE SCALE GENOMIC DNA]</scope>
    <source>
        <strain evidence="1">JCA_2017</strain>
    </source>
</reference>
<sequence length="76" mass="8790">MAHGICEGLWMKIILDNLKVKYTSPIKLFYDNNSTISIAHNPIQHDKTKHIEIDRHFIKEKLNNGLVVTSHVPTRL</sequence>
<comment type="caution">
    <text evidence="1">The sequence shown here is derived from an EMBL/GenBank/DDBJ whole genome shotgun (WGS) entry which is preliminary data.</text>
</comment>
<proteinExistence type="predicted"/>
<evidence type="ECO:0000313" key="2">
    <source>
        <dbReference type="Proteomes" id="UP000257109"/>
    </source>
</evidence>
<dbReference type="STRING" id="157652.A0A371E6B3"/>
<accession>A0A371E6B3</accession>
<name>A0A371E6B3_MUCPR</name>
<dbReference type="AlphaFoldDB" id="A0A371E6B3"/>
<organism evidence="1 2">
    <name type="scientific">Mucuna pruriens</name>
    <name type="common">Velvet bean</name>
    <name type="synonym">Dolichos pruriens</name>
    <dbReference type="NCBI Taxonomy" id="157652"/>
    <lineage>
        <taxon>Eukaryota</taxon>
        <taxon>Viridiplantae</taxon>
        <taxon>Streptophyta</taxon>
        <taxon>Embryophyta</taxon>
        <taxon>Tracheophyta</taxon>
        <taxon>Spermatophyta</taxon>
        <taxon>Magnoliopsida</taxon>
        <taxon>eudicotyledons</taxon>
        <taxon>Gunneridae</taxon>
        <taxon>Pentapetalae</taxon>
        <taxon>rosids</taxon>
        <taxon>fabids</taxon>
        <taxon>Fabales</taxon>
        <taxon>Fabaceae</taxon>
        <taxon>Papilionoideae</taxon>
        <taxon>50 kb inversion clade</taxon>
        <taxon>NPAAA clade</taxon>
        <taxon>indigoferoid/millettioid clade</taxon>
        <taxon>Phaseoleae</taxon>
        <taxon>Mucuna</taxon>
    </lineage>
</organism>
<dbReference type="EMBL" id="QJKJ01016080">
    <property type="protein sequence ID" value="RDX61537.1"/>
    <property type="molecule type" value="Genomic_DNA"/>
</dbReference>
<dbReference type="PANTHER" id="PTHR11439:SF440">
    <property type="entry name" value="INTEGRASE CATALYTIC DOMAIN-CONTAINING PROTEIN"/>
    <property type="match status" value="1"/>
</dbReference>
<keyword evidence="2" id="KW-1185">Reference proteome</keyword>
<dbReference type="OrthoDB" id="414945at2759"/>
<dbReference type="Proteomes" id="UP000257109">
    <property type="component" value="Unassembled WGS sequence"/>
</dbReference>